<comment type="caution">
    <text evidence="5">The sequence shown here is derived from an EMBL/GenBank/DDBJ whole genome shotgun (WGS) entry which is preliminary data.</text>
</comment>
<dbReference type="Pfam" id="PF17973">
    <property type="entry name" value="bMG10"/>
    <property type="match status" value="1"/>
</dbReference>
<dbReference type="SMART" id="SM01360">
    <property type="entry name" value="A2M"/>
    <property type="match status" value="1"/>
</dbReference>
<feature type="compositionally biased region" description="Low complexity" evidence="2">
    <location>
        <begin position="1463"/>
        <end position="1475"/>
    </location>
</feature>
<evidence type="ECO:0008006" key="7">
    <source>
        <dbReference type="Google" id="ProtNLM"/>
    </source>
</evidence>
<dbReference type="SMART" id="SM01359">
    <property type="entry name" value="A2M_N_2"/>
    <property type="match status" value="1"/>
</dbReference>
<evidence type="ECO:0000256" key="1">
    <source>
        <dbReference type="ARBA" id="ARBA00010556"/>
    </source>
</evidence>
<reference evidence="5 6" key="1">
    <citation type="submission" date="2019-04" db="EMBL/GenBank/DDBJ databases">
        <authorList>
            <person name="Feng G."/>
            <person name="Zhang J."/>
            <person name="Zhu H."/>
        </authorList>
    </citation>
    <scope>NUCLEOTIDE SEQUENCE [LARGE SCALE GENOMIC DNA]</scope>
    <source>
        <strain evidence="5 6">JCM 31653</strain>
    </source>
</reference>
<evidence type="ECO:0000313" key="5">
    <source>
        <dbReference type="EMBL" id="TGE22094.1"/>
    </source>
</evidence>
<dbReference type="InterPro" id="IPR011625">
    <property type="entry name" value="A2M_N_BRD"/>
</dbReference>
<gene>
    <name evidence="5" type="ORF">E5K00_17745</name>
</gene>
<dbReference type="Pfam" id="PF01835">
    <property type="entry name" value="MG2"/>
    <property type="match status" value="1"/>
</dbReference>
<feature type="domain" description="Alpha-2-macroglobulin bait region" evidence="3">
    <location>
        <begin position="1007"/>
        <end position="1147"/>
    </location>
</feature>
<feature type="domain" description="Alpha-2-macroglobulin" evidence="4">
    <location>
        <begin position="1289"/>
        <end position="1379"/>
    </location>
</feature>
<evidence type="ECO:0000256" key="2">
    <source>
        <dbReference type="SAM" id="MobiDB-lite"/>
    </source>
</evidence>
<dbReference type="GO" id="GO:0004866">
    <property type="term" value="F:endopeptidase inhibitor activity"/>
    <property type="evidence" value="ECO:0007669"/>
    <property type="project" value="InterPro"/>
</dbReference>
<dbReference type="Pfam" id="PF00207">
    <property type="entry name" value="A2M"/>
    <property type="match status" value="1"/>
</dbReference>
<dbReference type="InterPro" id="IPR047565">
    <property type="entry name" value="Alpha-macroglob_thiol-ester_cl"/>
</dbReference>
<dbReference type="EMBL" id="SRLC01000002">
    <property type="protein sequence ID" value="TGE22094.1"/>
    <property type="molecule type" value="Genomic_DNA"/>
</dbReference>
<dbReference type="InterPro" id="IPR041246">
    <property type="entry name" value="Bact_MG10"/>
</dbReference>
<comment type="similarity">
    <text evidence="1">Belongs to the protease inhibitor I39 (alpha-2-macroglobulin) family. Bacterial alpha-2-macroglobulin subfamily.</text>
</comment>
<dbReference type="OrthoDB" id="9767116at2"/>
<dbReference type="Gene3D" id="1.50.10.20">
    <property type="match status" value="1"/>
</dbReference>
<dbReference type="Gene3D" id="2.60.40.1930">
    <property type="match status" value="1"/>
</dbReference>
<proteinExistence type="inferred from homology"/>
<dbReference type="InterPro" id="IPR008930">
    <property type="entry name" value="Terpenoid_cyclase/PrenylTrfase"/>
</dbReference>
<organism evidence="5 6">
    <name type="scientific">Hymenobacter aquaticus</name>
    <dbReference type="NCBI Taxonomy" id="1867101"/>
    <lineage>
        <taxon>Bacteria</taxon>
        <taxon>Pseudomonadati</taxon>
        <taxon>Bacteroidota</taxon>
        <taxon>Cytophagia</taxon>
        <taxon>Cytophagales</taxon>
        <taxon>Hymenobacteraceae</taxon>
        <taxon>Hymenobacter</taxon>
    </lineage>
</organism>
<dbReference type="PANTHER" id="PTHR40094">
    <property type="entry name" value="ALPHA-2-MACROGLOBULIN HOMOLOG"/>
    <property type="match status" value="1"/>
</dbReference>
<dbReference type="SMART" id="SM01419">
    <property type="entry name" value="Thiol-ester_cl"/>
    <property type="match status" value="1"/>
</dbReference>
<dbReference type="PANTHER" id="PTHR40094:SF1">
    <property type="entry name" value="UBIQUITIN DOMAIN-CONTAINING PROTEIN"/>
    <property type="match status" value="1"/>
</dbReference>
<accession>A0A4Z0PXS1</accession>
<dbReference type="SUPFAM" id="SSF48239">
    <property type="entry name" value="Terpenoid cyclases/Protein prenyltransferases"/>
    <property type="match status" value="1"/>
</dbReference>
<dbReference type="InterPro" id="IPR001599">
    <property type="entry name" value="Macroglobln_a2"/>
</dbReference>
<dbReference type="InterPro" id="IPR051802">
    <property type="entry name" value="YfhM-like"/>
</dbReference>
<dbReference type="Proteomes" id="UP000297549">
    <property type="component" value="Unassembled WGS sequence"/>
</dbReference>
<feature type="region of interest" description="Disordered" evidence="2">
    <location>
        <begin position="1446"/>
        <end position="1481"/>
    </location>
</feature>
<evidence type="ECO:0000259" key="3">
    <source>
        <dbReference type="SMART" id="SM01359"/>
    </source>
</evidence>
<dbReference type="Pfam" id="PF07703">
    <property type="entry name" value="A2M_BRD"/>
    <property type="match status" value="1"/>
</dbReference>
<protein>
    <recommendedName>
        <fullName evidence="7">Alpha-2-macroglobulin domain-containing protein</fullName>
    </recommendedName>
</protein>
<keyword evidence="6" id="KW-1185">Reference proteome</keyword>
<sequence>MLWNLAGGGIISCKPLRLLPMRILLLFLLFSFAMFIGSSAPLSPAAPDPRAWKKIDALLAKNQTASAAPLIEKLYREARQRQDTPEYLRALLYRLRLLEAKEEEASEKAIALVEADLKTARFPARPILHSLLGQLYANYYQQHRYQLYDRTRTAAAGSAADIRTWDATRLGSAIVGHYRASVAEEPQRQQQLALAGLGYAVTGGDAEGRALRPTLYDLLAHRAADALGNEEYSVTRPAEQFILKTAALFAGSPEFAALPLKAPAADSLNGRLHALQVLQQLTAFRLQDARNQAALADVELKRLRFVYAHTELVSKDSLYQKALAHAAETYRALPISTEFLAEQAENLEESQPAKARELALQAEQRFPKSWGARQAQALRQRIEAVNVAFTTEEVVLPGQPWLLKLNVRNVPRLYAKAYRVSTAQELRRMASNVSWAEWWQKSRLSRKPAAEWTLEIPGPADFRAHTVQHAGPALPVGRYVVLLSTTAAGFEAKQTGGATTAYANLSVSSISHVRRGAPQPENREILLLHRESGQLLAQATVLPLYQYYDNELRNFRQLRGPEQRTGAEGLAQVPNQTADTKQARLQALLLTHQADSLVVEEEYYYGARRTREPEQAQRRTFLYTDRAMYRPGQTLYFKGILTETRAGKSELLTRQGVAVRLVDVNGQTVQTLPFTTSEFGSFHGSVVLPTSLLNGEMSLQTDQGSVSFAVEDYKRPTFQVTFEPVSGTPVLGQRVVVRGKATAYAGQPVDGGTVQYRVVRRTFWPLFGRGFGGRIGYPGGGQPEVEISNGTAQTDSAGGFTVTFTAQADAPPRGRRGGWQPGYVFEVTADVTDAAGETRTGQQRVSLGNAALTLRLEVPELLNREKLPALQLFSTNATGEARPAKGQLRLFRLAPPARALRPRAWEQPEREALSRAEFKRQFPLDAYGPEDNDSTWARTEVLTQEFDTEKTPLLPALATALAQQAPGRYLLEATTSGPASEAAKTEQHFTLFAPTAKELPVPTPDWFVALQDSVAPGQAAQFLVGSSEANARVLVEIEAKGETLRREWLTLQAGEQRLLTVPVPASLGQTQLYLHATQVRDNRLYLHSATVQVATPPAPLRLSIATFRDKLQPGQKETWRITIHSAEGKPAPAELLATLYDQSLDTFRPHSFMPLEFPQPYFPAALAWNGRFGTEDSQELFGVALDDIDLEILYPHLNWWRYSLGEEESRNDYKLLPKNTRTKFLPPVIKRDEEMMVASGSTAAPQMAMRMSADAAQLNEVVVTKAPGRPTAAAPDLSNVQARKDFRETAFWLPALRTNAQGETVLEFQMPEAVTRWQLLALAHDQQLHSGLLRRELVTQKQLQVTPNAPRFFREGDQLRFAAKLSNLTDQPLTGTAQLFLLDARTQQPLESRLLKGPAQQSFSLAANQSSALEWELTIPETAEGQVPLEAITYRVVARGQLSVADSQLSGKEKKEQRKQRRQNNPTTNNQQLTTVEDGEENTLPVLPNRILITESLPLPIVGPATREFELKKLTSTTSATRRNYSLTLEMTENPAWYAVQALPYLMEYPYECSEQVFSRLYANLLAARILQQNPRLKPVLDEWKRAAQSGDKAALTSKLEQNQELKNLLLQETPWVRDAQGETERMRRLGELFDEPRLKAETTRALAKLAQLQQPDGAFPWFEKMPADRYITQLIVAGFGKLQRLGAFDATQDEQARALLTNALRYLDDQLQRDYAELRKQKGVDLQKNHLTDLQIQALYARSFWPKQPGLKAAQPALAYYQQQAATFWNAQTRYLQAQLALALHRQKSQAPAVKDIMTALRENALHSPELGMYWKEVRGGYYWREAPTETQATLIEAFDEVSNDQKSVDEMKLWLLKQKQTQNWASTRATADACYALLLRGSDWLRPAQPVRVTLGGEAVKPTTQQAGTGYFKTTFAAADIKPVQGTVTVQKTDAGVAWGALYWQYFEQIDKVTPAAAGLQLERQLFREQRTAAGPVLEPLTAAAPLRVGDVLVVRLVLRADRDLEYVHLKDQRAAGLELISQTSGYRYQGGLGYYESPRDAATNFFMGRFPKGTHTFEYRLRAAQSGNFSGGLSQIQCLYAPEFTSHSAGARVQVEALGKR</sequence>
<dbReference type="InterPro" id="IPR002890">
    <property type="entry name" value="MG2"/>
</dbReference>
<name>A0A4Z0PXS1_9BACT</name>
<evidence type="ECO:0000259" key="4">
    <source>
        <dbReference type="SMART" id="SM01360"/>
    </source>
</evidence>
<evidence type="ECO:0000313" key="6">
    <source>
        <dbReference type="Proteomes" id="UP000297549"/>
    </source>
</evidence>